<keyword evidence="1" id="KW-0251">Elongation factor</keyword>
<evidence type="ECO:0000313" key="1">
    <source>
        <dbReference type="EMBL" id="TFK67303.1"/>
    </source>
</evidence>
<protein>
    <submittedName>
        <fullName evidence="1">Transcription elongation factor</fullName>
    </submittedName>
</protein>
<keyword evidence="2" id="KW-1185">Reference proteome</keyword>
<dbReference type="Proteomes" id="UP000308600">
    <property type="component" value="Unassembled WGS sequence"/>
</dbReference>
<dbReference type="EMBL" id="ML208379">
    <property type="protein sequence ID" value="TFK67303.1"/>
    <property type="molecule type" value="Genomic_DNA"/>
</dbReference>
<gene>
    <name evidence="1" type="ORF">BDN72DRAFT_843235</name>
</gene>
<organism evidence="1 2">
    <name type="scientific">Pluteus cervinus</name>
    <dbReference type="NCBI Taxonomy" id="181527"/>
    <lineage>
        <taxon>Eukaryota</taxon>
        <taxon>Fungi</taxon>
        <taxon>Dikarya</taxon>
        <taxon>Basidiomycota</taxon>
        <taxon>Agaricomycotina</taxon>
        <taxon>Agaricomycetes</taxon>
        <taxon>Agaricomycetidae</taxon>
        <taxon>Agaricales</taxon>
        <taxon>Pluteineae</taxon>
        <taxon>Pluteaceae</taxon>
        <taxon>Pluteus</taxon>
    </lineage>
</organism>
<accession>A0ACD3ANL9</accession>
<name>A0ACD3ANL9_9AGAR</name>
<reference evidence="1 2" key="1">
    <citation type="journal article" date="2019" name="Nat. Ecol. Evol.">
        <title>Megaphylogeny resolves global patterns of mushroom evolution.</title>
        <authorList>
            <person name="Varga T."/>
            <person name="Krizsan K."/>
            <person name="Foldi C."/>
            <person name="Dima B."/>
            <person name="Sanchez-Garcia M."/>
            <person name="Sanchez-Ramirez S."/>
            <person name="Szollosi G.J."/>
            <person name="Szarkandi J.G."/>
            <person name="Papp V."/>
            <person name="Albert L."/>
            <person name="Andreopoulos W."/>
            <person name="Angelini C."/>
            <person name="Antonin V."/>
            <person name="Barry K.W."/>
            <person name="Bougher N.L."/>
            <person name="Buchanan P."/>
            <person name="Buyck B."/>
            <person name="Bense V."/>
            <person name="Catcheside P."/>
            <person name="Chovatia M."/>
            <person name="Cooper J."/>
            <person name="Damon W."/>
            <person name="Desjardin D."/>
            <person name="Finy P."/>
            <person name="Geml J."/>
            <person name="Haridas S."/>
            <person name="Hughes K."/>
            <person name="Justo A."/>
            <person name="Karasinski D."/>
            <person name="Kautmanova I."/>
            <person name="Kiss B."/>
            <person name="Kocsube S."/>
            <person name="Kotiranta H."/>
            <person name="LaButti K.M."/>
            <person name="Lechner B.E."/>
            <person name="Liimatainen K."/>
            <person name="Lipzen A."/>
            <person name="Lukacs Z."/>
            <person name="Mihaltcheva S."/>
            <person name="Morgado L.N."/>
            <person name="Niskanen T."/>
            <person name="Noordeloos M.E."/>
            <person name="Ohm R.A."/>
            <person name="Ortiz-Santana B."/>
            <person name="Ovrebo C."/>
            <person name="Racz N."/>
            <person name="Riley R."/>
            <person name="Savchenko A."/>
            <person name="Shiryaev A."/>
            <person name="Soop K."/>
            <person name="Spirin V."/>
            <person name="Szebenyi C."/>
            <person name="Tomsovsky M."/>
            <person name="Tulloss R.E."/>
            <person name="Uehling J."/>
            <person name="Grigoriev I.V."/>
            <person name="Vagvolgyi C."/>
            <person name="Papp T."/>
            <person name="Martin F.M."/>
            <person name="Miettinen O."/>
            <person name="Hibbett D.S."/>
            <person name="Nagy L.G."/>
        </authorList>
    </citation>
    <scope>NUCLEOTIDE SEQUENCE [LARGE SCALE GENOMIC DNA]</scope>
    <source>
        <strain evidence="1 2">NL-1719</strain>
    </source>
</reference>
<keyword evidence="1" id="KW-0648">Protein biosynthesis</keyword>
<evidence type="ECO:0000313" key="2">
    <source>
        <dbReference type="Proteomes" id="UP000308600"/>
    </source>
</evidence>
<sequence>MPEAALSDAAELRKLVKQLQSVSNPPDIIAILNTLKTDFQVNEAILRESKAGLAVGKLRTHATKEVADLAKEVVKKWKSAVEKAKSTQGGVVSKVAEKIKAAPQKSPAVSTATPTKPGAVRTAKSDGVKISVGDTTRDKCVALIYDALATDSAHANNTILERAIGVEKTVFKDNNNSTTMEYKSRIRVLFVNLKDKHNPSLRNKVLDGDLGSEKLARMTTKDMASEERKLEDSKMEENNLFKSLGAGEPQAETDAFQCGRCKQRKTRYRQAQTRSADEPMTTFVTCVNCGYRWKFS</sequence>
<proteinExistence type="predicted"/>